<organism evidence="2 3">
    <name type="scientific">Paragonimus westermani</name>
    <dbReference type="NCBI Taxonomy" id="34504"/>
    <lineage>
        <taxon>Eukaryota</taxon>
        <taxon>Metazoa</taxon>
        <taxon>Spiralia</taxon>
        <taxon>Lophotrochozoa</taxon>
        <taxon>Platyhelminthes</taxon>
        <taxon>Trematoda</taxon>
        <taxon>Digenea</taxon>
        <taxon>Plagiorchiida</taxon>
        <taxon>Troglotremata</taxon>
        <taxon>Troglotrematidae</taxon>
        <taxon>Paragonimus</taxon>
    </lineage>
</organism>
<proteinExistence type="predicted"/>
<feature type="non-terminal residue" evidence="2">
    <location>
        <position position="1"/>
    </location>
</feature>
<evidence type="ECO:0000313" key="2">
    <source>
        <dbReference type="EMBL" id="KAA3671467.1"/>
    </source>
</evidence>
<evidence type="ECO:0000313" key="3">
    <source>
        <dbReference type="Proteomes" id="UP000324629"/>
    </source>
</evidence>
<feature type="region of interest" description="Disordered" evidence="1">
    <location>
        <begin position="250"/>
        <end position="278"/>
    </location>
</feature>
<gene>
    <name evidence="2" type="ORF">DEA37_0007727</name>
</gene>
<dbReference type="Proteomes" id="UP000324629">
    <property type="component" value="Unassembled WGS sequence"/>
</dbReference>
<reference evidence="2 3" key="1">
    <citation type="journal article" date="2019" name="Gigascience">
        <title>Whole-genome sequence of the oriental lung fluke Paragonimus westermani.</title>
        <authorList>
            <person name="Oey H."/>
            <person name="Zakrzewski M."/>
            <person name="Narain K."/>
            <person name="Devi K.R."/>
            <person name="Agatsuma T."/>
            <person name="Nawaratna S."/>
            <person name="Gobert G.N."/>
            <person name="Jones M.K."/>
            <person name="Ragan M.A."/>
            <person name="McManus D.P."/>
            <person name="Krause L."/>
        </authorList>
    </citation>
    <scope>NUCLEOTIDE SEQUENCE [LARGE SCALE GENOMIC DNA]</scope>
    <source>
        <strain evidence="2 3">IND2009</strain>
    </source>
</reference>
<keyword evidence="3" id="KW-1185">Reference proteome</keyword>
<protein>
    <submittedName>
        <fullName evidence="2">Uncharacterized protein</fullName>
    </submittedName>
</protein>
<accession>A0A5J4N7P4</accession>
<dbReference type="AlphaFoldDB" id="A0A5J4N7P4"/>
<sequence length="278" mass="31698">LRIYNRDVFKKDDYVGRVMFPLRGLMFAMQQEFNVQLEDETGRSVKPYFGELNFSITLNEIPEANVSSDRRQFLLKQLKTDRQTVHQLPRIVPNPDSPTVQQLTYNSQYWTGSTVSLQNEPIYDTLTNDYVDDPDEYDFPDDGHVYPNDTTFVQPSWPQCFFEGTKVGMFTSGITNQMQPITITHISRWINSKTEAKLENTYSRARLIVTLLRAENLCGSVVSPLTTANIQKSKLINSKGMEKALLGRPLLSDEGQTPSPVTHLRLGKTTHHSFVSPS</sequence>
<evidence type="ECO:0000256" key="1">
    <source>
        <dbReference type="SAM" id="MobiDB-lite"/>
    </source>
</evidence>
<comment type="caution">
    <text evidence="2">The sequence shown here is derived from an EMBL/GenBank/DDBJ whole genome shotgun (WGS) entry which is preliminary data.</text>
</comment>
<name>A0A5J4N7P4_9TREM</name>
<dbReference type="InterPro" id="IPR035892">
    <property type="entry name" value="C2_domain_sf"/>
</dbReference>
<dbReference type="SUPFAM" id="SSF49562">
    <property type="entry name" value="C2 domain (Calcium/lipid-binding domain, CaLB)"/>
    <property type="match status" value="1"/>
</dbReference>
<dbReference type="EMBL" id="QNGE01006405">
    <property type="protein sequence ID" value="KAA3671467.1"/>
    <property type="molecule type" value="Genomic_DNA"/>
</dbReference>